<comment type="caution">
    <text evidence="1">The sequence shown here is derived from an EMBL/GenBank/DDBJ whole genome shotgun (WGS) entry which is preliminary data.</text>
</comment>
<evidence type="ECO:0000313" key="2">
    <source>
        <dbReference type="Proteomes" id="UP000006729"/>
    </source>
</evidence>
<name>A0ACC0SQV5_POPTR</name>
<organism evidence="1 2">
    <name type="scientific">Populus trichocarpa</name>
    <name type="common">Western balsam poplar</name>
    <name type="synonym">Populus balsamifera subsp. trichocarpa</name>
    <dbReference type="NCBI Taxonomy" id="3694"/>
    <lineage>
        <taxon>Eukaryota</taxon>
        <taxon>Viridiplantae</taxon>
        <taxon>Streptophyta</taxon>
        <taxon>Embryophyta</taxon>
        <taxon>Tracheophyta</taxon>
        <taxon>Spermatophyta</taxon>
        <taxon>Magnoliopsida</taxon>
        <taxon>eudicotyledons</taxon>
        <taxon>Gunneridae</taxon>
        <taxon>Pentapetalae</taxon>
        <taxon>rosids</taxon>
        <taxon>fabids</taxon>
        <taxon>Malpighiales</taxon>
        <taxon>Salicaceae</taxon>
        <taxon>Saliceae</taxon>
        <taxon>Populus</taxon>
    </lineage>
</organism>
<dbReference type="EMBL" id="CM009296">
    <property type="protein sequence ID" value="KAI9391626.1"/>
    <property type="molecule type" value="Genomic_DNA"/>
</dbReference>
<dbReference type="Proteomes" id="UP000006729">
    <property type="component" value="Chromosome 7"/>
</dbReference>
<accession>A0ACC0SQV5</accession>
<keyword evidence="2" id="KW-1185">Reference proteome</keyword>
<sequence length="816" mass="88223">MASSFSPFLSPPAKRPVYYSTILPDPNPNSTNGYSANKRSKPHPSTSAAPSPVPSGHVLFRLLCHESRIGGIIGKGGNIIKGLQQQTGAKIRIEDAPLESPDRVITIVGSVTQSSVVFSGIGSAIEVSKGQEALVRVFERILEVAAESDSVAGGLVSCRLLAEISSVGAVIGKGGKTVEKIRKDCGCKVKVLIDKLPACASSNEEMIEIEGDVSAVKKGLVAVSHRLQDCQPVDKTRVISSKPVEAVSRVSFPEVGVEILPQHSAVRPTIAQHSVAPPTVTNSSIDYASGTHLFSLESERVSTLDTSTPQQQVVFRILCNNDRVGGVIGKGGNIVTALQNETGATISIGPKVAGCDERLITVTASENPESRYSAAQKTVVLVFSRVVESVIEKGLDPGSSEGSPVSVRLVVSPNQVGCLLGKGGTIISEMRKATSTSIRIIGRDQGNPKCVPENDHVVEILGDFLNVKDSIYHITGRLRDNLFSSILGTPGARSSSSVLAETSPYVRSMDPVRDAKRDSLRDPLWEPLRDITRDPLRDSLRDFMRDPLRDPLRDEFRDSLRETVRDPLREPVRDPLRGPGRGPLRELGRDSASFLQPMVGISHNLNRQTVITQSMDHLGFSRSLDHSPSPRLWGSQTIPGVNPRGISDLSGGLPSFKAGLDDLVSGGKSAFVTNTTVEIVIPEHTFGSVYGENGSNLARLRQVCTFAFYFSVSFASAVIVLSKIVKQVNQYDLLLIEWSSHCHTDNPKGFLEVASSSITVIIILVHYFEGEEKNFDTLTEFKTIKRIALKFNSQASMCLLLGQTILVNEIRNIFFP</sequence>
<proteinExistence type="predicted"/>
<reference evidence="1 2" key="1">
    <citation type="journal article" date="2006" name="Science">
        <title>The genome of black cottonwood, Populus trichocarpa (Torr. &amp; Gray).</title>
        <authorList>
            <person name="Tuskan G.A."/>
            <person name="Difazio S."/>
            <person name="Jansson S."/>
            <person name="Bohlmann J."/>
            <person name="Grigoriev I."/>
            <person name="Hellsten U."/>
            <person name="Putnam N."/>
            <person name="Ralph S."/>
            <person name="Rombauts S."/>
            <person name="Salamov A."/>
            <person name="Schein J."/>
            <person name="Sterck L."/>
            <person name="Aerts A."/>
            <person name="Bhalerao R.R."/>
            <person name="Bhalerao R.P."/>
            <person name="Blaudez D."/>
            <person name="Boerjan W."/>
            <person name="Brun A."/>
            <person name="Brunner A."/>
            <person name="Busov V."/>
            <person name="Campbell M."/>
            <person name="Carlson J."/>
            <person name="Chalot M."/>
            <person name="Chapman J."/>
            <person name="Chen G.L."/>
            <person name="Cooper D."/>
            <person name="Coutinho P.M."/>
            <person name="Couturier J."/>
            <person name="Covert S."/>
            <person name="Cronk Q."/>
            <person name="Cunningham R."/>
            <person name="Davis J."/>
            <person name="Degroeve S."/>
            <person name="Dejardin A."/>
            <person name="Depamphilis C."/>
            <person name="Detter J."/>
            <person name="Dirks B."/>
            <person name="Dubchak I."/>
            <person name="Duplessis S."/>
            <person name="Ehlting J."/>
            <person name="Ellis B."/>
            <person name="Gendler K."/>
            <person name="Goodstein D."/>
            <person name="Gribskov M."/>
            <person name="Grimwood J."/>
            <person name="Groover A."/>
            <person name="Gunter L."/>
            <person name="Hamberger B."/>
            <person name="Heinze B."/>
            <person name="Helariutta Y."/>
            <person name="Henrissat B."/>
            <person name="Holligan D."/>
            <person name="Holt R."/>
            <person name="Huang W."/>
            <person name="Islam-Faridi N."/>
            <person name="Jones S."/>
            <person name="Jones-Rhoades M."/>
            <person name="Jorgensen R."/>
            <person name="Joshi C."/>
            <person name="Kangasjarvi J."/>
            <person name="Karlsson J."/>
            <person name="Kelleher C."/>
            <person name="Kirkpatrick R."/>
            <person name="Kirst M."/>
            <person name="Kohler A."/>
            <person name="Kalluri U."/>
            <person name="Larimer F."/>
            <person name="Leebens-Mack J."/>
            <person name="Leple J.C."/>
            <person name="Locascio P."/>
            <person name="Lou Y."/>
            <person name="Lucas S."/>
            <person name="Martin F."/>
            <person name="Montanini B."/>
            <person name="Napoli C."/>
            <person name="Nelson D.R."/>
            <person name="Nelson C."/>
            <person name="Nieminen K."/>
            <person name="Nilsson O."/>
            <person name="Pereda V."/>
            <person name="Peter G."/>
            <person name="Philippe R."/>
            <person name="Pilate G."/>
            <person name="Poliakov A."/>
            <person name="Razumovskaya J."/>
            <person name="Richardson P."/>
            <person name="Rinaldi C."/>
            <person name="Ritland K."/>
            <person name="Rouze P."/>
            <person name="Ryaboy D."/>
            <person name="Schmutz J."/>
            <person name="Schrader J."/>
            <person name="Segerman B."/>
            <person name="Shin H."/>
            <person name="Siddiqui A."/>
            <person name="Sterky F."/>
            <person name="Terry A."/>
            <person name="Tsai C.J."/>
            <person name="Uberbacher E."/>
            <person name="Unneberg P."/>
            <person name="Vahala J."/>
            <person name="Wall K."/>
            <person name="Wessler S."/>
            <person name="Yang G."/>
            <person name="Yin T."/>
            <person name="Douglas C."/>
            <person name="Marra M."/>
            <person name="Sandberg G."/>
            <person name="Van de Peer Y."/>
            <person name="Rokhsar D."/>
        </authorList>
    </citation>
    <scope>NUCLEOTIDE SEQUENCE [LARGE SCALE GENOMIC DNA]</scope>
    <source>
        <strain evidence="2">cv. Nisqually</strain>
    </source>
</reference>
<evidence type="ECO:0000313" key="1">
    <source>
        <dbReference type="EMBL" id="KAI9391626.1"/>
    </source>
</evidence>
<gene>
    <name evidence="1" type="ORF">POPTR_007G116300v4</name>
</gene>
<protein>
    <submittedName>
        <fullName evidence="1">Uncharacterized protein</fullName>
    </submittedName>
</protein>